<keyword evidence="3" id="KW-1185">Reference proteome</keyword>
<name>A0ABQ5I1W3_9ASTR</name>
<feature type="compositionally biased region" description="Low complexity" evidence="1">
    <location>
        <begin position="33"/>
        <end position="48"/>
    </location>
</feature>
<organism evidence="2 3">
    <name type="scientific">Tanacetum coccineum</name>
    <dbReference type="NCBI Taxonomy" id="301880"/>
    <lineage>
        <taxon>Eukaryota</taxon>
        <taxon>Viridiplantae</taxon>
        <taxon>Streptophyta</taxon>
        <taxon>Embryophyta</taxon>
        <taxon>Tracheophyta</taxon>
        <taxon>Spermatophyta</taxon>
        <taxon>Magnoliopsida</taxon>
        <taxon>eudicotyledons</taxon>
        <taxon>Gunneridae</taxon>
        <taxon>Pentapetalae</taxon>
        <taxon>asterids</taxon>
        <taxon>campanulids</taxon>
        <taxon>Asterales</taxon>
        <taxon>Asteraceae</taxon>
        <taxon>Asteroideae</taxon>
        <taxon>Anthemideae</taxon>
        <taxon>Anthemidinae</taxon>
        <taxon>Tanacetum</taxon>
    </lineage>
</organism>
<evidence type="ECO:0000313" key="3">
    <source>
        <dbReference type="Proteomes" id="UP001151760"/>
    </source>
</evidence>
<dbReference type="EMBL" id="BQNB010020210">
    <property type="protein sequence ID" value="GJT93522.1"/>
    <property type="molecule type" value="Genomic_DNA"/>
</dbReference>
<reference evidence="2" key="2">
    <citation type="submission" date="2022-01" db="EMBL/GenBank/DDBJ databases">
        <authorList>
            <person name="Yamashiro T."/>
            <person name="Shiraishi A."/>
            <person name="Satake H."/>
            <person name="Nakayama K."/>
        </authorList>
    </citation>
    <scope>NUCLEOTIDE SEQUENCE</scope>
</reference>
<feature type="region of interest" description="Disordered" evidence="1">
    <location>
        <begin position="1"/>
        <end position="49"/>
    </location>
</feature>
<protein>
    <submittedName>
        <fullName evidence="2">Uncharacterized protein</fullName>
    </submittedName>
</protein>
<gene>
    <name evidence="2" type="ORF">Tco_1082367</name>
</gene>
<reference evidence="2" key="1">
    <citation type="journal article" date="2022" name="Int. J. Mol. Sci.">
        <title>Draft Genome of Tanacetum Coccineum: Genomic Comparison of Closely Related Tanacetum-Family Plants.</title>
        <authorList>
            <person name="Yamashiro T."/>
            <person name="Shiraishi A."/>
            <person name="Nakayama K."/>
            <person name="Satake H."/>
        </authorList>
    </citation>
    <scope>NUCLEOTIDE SEQUENCE</scope>
</reference>
<comment type="caution">
    <text evidence="2">The sequence shown here is derived from an EMBL/GenBank/DDBJ whole genome shotgun (WGS) entry which is preliminary data.</text>
</comment>
<proteinExistence type="predicted"/>
<evidence type="ECO:0000256" key="1">
    <source>
        <dbReference type="SAM" id="MobiDB-lite"/>
    </source>
</evidence>
<dbReference type="Proteomes" id="UP001151760">
    <property type="component" value="Unassembled WGS sequence"/>
</dbReference>
<evidence type="ECO:0000313" key="2">
    <source>
        <dbReference type="EMBL" id="GJT93522.1"/>
    </source>
</evidence>
<accession>A0ABQ5I1W3</accession>
<sequence length="136" mass="14968">MVLPRPDYLSLQEDTCPVPTPLNQGENRGDNASRSSSSSSSSSDSSSSATIEYCYLRLIARQFKELLIMVDTCQADTLFSQEAKSKLLEAAKLHVHIGLNTYLGKINTHVSTSSYELSTLNSASNVILEVNWVSHR</sequence>
<feature type="compositionally biased region" description="Polar residues" evidence="1">
    <location>
        <begin position="21"/>
        <end position="32"/>
    </location>
</feature>